<gene>
    <name evidence="2" type="ORF">J2S76_002619</name>
</gene>
<proteinExistence type="predicted"/>
<evidence type="ECO:0000256" key="1">
    <source>
        <dbReference type="SAM" id="SignalP"/>
    </source>
</evidence>
<keyword evidence="3" id="KW-1185">Reference proteome</keyword>
<evidence type="ECO:0008006" key="4">
    <source>
        <dbReference type="Google" id="ProtNLM"/>
    </source>
</evidence>
<organism evidence="2 3">
    <name type="scientific">Ancylobacter vacuolatus</name>
    <dbReference type="NCBI Taxonomy" id="223389"/>
    <lineage>
        <taxon>Bacteria</taxon>
        <taxon>Pseudomonadati</taxon>
        <taxon>Pseudomonadota</taxon>
        <taxon>Alphaproteobacteria</taxon>
        <taxon>Hyphomicrobiales</taxon>
        <taxon>Xanthobacteraceae</taxon>
        <taxon>Ancylobacter</taxon>
    </lineage>
</organism>
<comment type="caution">
    <text evidence="2">The sequence shown here is derived from an EMBL/GenBank/DDBJ whole genome shotgun (WGS) entry which is preliminary data.</text>
</comment>
<name>A0ABU0DIV8_9HYPH</name>
<sequence>MRLLSVFRLMLALVALGAVLAGPAAATRAMAAPGIGSSGIGSSGMGSSAMPCHEALRDQVPRALDAAPAGHPLVADAAASPLSPHLCCVLSALVMTPPAAPALRPPEAERAPLALPAGRPLAGLALPIPVPPPRLL</sequence>
<accession>A0ABU0DIV8</accession>
<feature type="chain" id="PRO_5046942814" description="DUF2946 domain-containing protein" evidence="1">
    <location>
        <begin position="27"/>
        <end position="136"/>
    </location>
</feature>
<dbReference type="Proteomes" id="UP001238467">
    <property type="component" value="Unassembled WGS sequence"/>
</dbReference>
<dbReference type="EMBL" id="JAUSUH010000005">
    <property type="protein sequence ID" value="MDQ0348190.1"/>
    <property type="molecule type" value="Genomic_DNA"/>
</dbReference>
<protein>
    <recommendedName>
        <fullName evidence="4">DUF2946 domain-containing protein</fullName>
    </recommendedName>
</protein>
<evidence type="ECO:0000313" key="3">
    <source>
        <dbReference type="Proteomes" id="UP001238467"/>
    </source>
</evidence>
<keyword evidence="1" id="KW-0732">Signal</keyword>
<feature type="signal peptide" evidence="1">
    <location>
        <begin position="1"/>
        <end position="26"/>
    </location>
</feature>
<evidence type="ECO:0000313" key="2">
    <source>
        <dbReference type="EMBL" id="MDQ0348190.1"/>
    </source>
</evidence>
<dbReference type="RefSeq" id="WP_307060879.1">
    <property type="nucleotide sequence ID" value="NZ_JAUSUH010000005.1"/>
</dbReference>
<reference evidence="2 3" key="1">
    <citation type="submission" date="2023-07" db="EMBL/GenBank/DDBJ databases">
        <title>Genomic Encyclopedia of Type Strains, Phase IV (KMG-IV): sequencing the most valuable type-strain genomes for metagenomic binning, comparative biology and taxonomic classification.</title>
        <authorList>
            <person name="Goeker M."/>
        </authorList>
    </citation>
    <scope>NUCLEOTIDE SEQUENCE [LARGE SCALE GENOMIC DNA]</scope>
    <source>
        <strain evidence="2 3">DSM 1277</strain>
    </source>
</reference>